<evidence type="ECO:0000313" key="6">
    <source>
        <dbReference type="Proteomes" id="UP000623440"/>
    </source>
</evidence>
<sequence length="394" mass="43570">MPQFFQHNPLTKQVLVTIEGIATGTPDNIIPQADATQFVANLRNLNSNRDRIANIYKNTRIKQRYLAINLLSEETYEFSRKPGTIQERMEMFEEYALPLAEKVAKKALKAAEISTKPGNYFCSQKIEDTIGLIVFVTSTGFVAPGIDAKLIKSLGLKRNIARIPVHFMGCAAAMNGLRIACDYIKANPSQKALMVCLELSSINAVFEDNINDVIIHSIFGDGCAAVVLGAKEENMLPGQGKIVIKDNFSYLVEDTEDGIRLGITDNGITCKLSRDLPKYIEAGLSPIINNFLAEHQLIKEEIDLWAVHPGGTRIIEKAQSSLGLNDEQIADSWAILRQHGNILSCAILFVIERIILRLEKEPLKAGKTFPEKMTGISFSFAPGVGVEGILFEKY</sequence>
<evidence type="ECO:0000259" key="3">
    <source>
        <dbReference type="Pfam" id="PF00195"/>
    </source>
</evidence>
<feature type="domain" description="Chalcone/stilbene synthase N-terminal" evidence="3">
    <location>
        <begin position="16"/>
        <end position="230"/>
    </location>
</feature>
<dbReference type="Proteomes" id="UP000623440">
    <property type="component" value="Unassembled WGS sequence"/>
</dbReference>
<dbReference type="InterPro" id="IPR012328">
    <property type="entry name" value="Chalcone/stilbene_synt_C"/>
</dbReference>
<evidence type="ECO:0000313" key="5">
    <source>
        <dbReference type="EMBL" id="MBD2533235.1"/>
    </source>
</evidence>
<organism evidence="5 6">
    <name type="scientific">Nostoc flagelliforme FACHB-838</name>
    <dbReference type="NCBI Taxonomy" id="2692904"/>
    <lineage>
        <taxon>Bacteria</taxon>
        <taxon>Bacillati</taxon>
        <taxon>Cyanobacteriota</taxon>
        <taxon>Cyanophyceae</taxon>
        <taxon>Nostocales</taxon>
        <taxon>Nostocaceae</taxon>
        <taxon>Nostoc</taxon>
    </lineage>
</organism>
<dbReference type="Pfam" id="PF00195">
    <property type="entry name" value="Chal_sti_synt_N"/>
    <property type="match status" value="1"/>
</dbReference>
<comment type="similarity">
    <text evidence="1">Belongs to the thiolase-like superfamily. Chalcone/stilbene synthases family.</text>
</comment>
<evidence type="ECO:0000256" key="2">
    <source>
        <dbReference type="ARBA" id="ARBA00022679"/>
    </source>
</evidence>
<keyword evidence="2" id="KW-0808">Transferase</keyword>
<protein>
    <submittedName>
        <fullName evidence="5">Naringenin-chalcone synthase</fullName>
    </submittedName>
</protein>
<dbReference type="InterPro" id="IPR011141">
    <property type="entry name" value="Polyketide_synthase_type-III"/>
</dbReference>
<dbReference type="EMBL" id="JACJSI010000087">
    <property type="protein sequence ID" value="MBD2533235.1"/>
    <property type="molecule type" value="Genomic_DNA"/>
</dbReference>
<dbReference type="CDD" id="cd00831">
    <property type="entry name" value="CHS_like"/>
    <property type="match status" value="1"/>
</dbReference>
<gene>
    <name evidence="5" type="ORF">H6G97_28150</name>
</gene>
<keyword evidence="6" id="KW-1185">Reference proteome</keyword>
<dbReference type="Gene3D" id="3.40.47.10">
    <property type="match status" value="2"/>
</dbReference>
<name>A0ABR8DY95_9NOSO</name>
<evidence type="ECO:0000256" key="1">
    <source>
        <dbReference type="ARBA" id="ARBA00005531"/>
    </source>
</evidence>
<dbReference type="InterPro" id="IPR001099">
    <property type="entry name" value="Chalcone/stilbene_synt_N"/>
</dbReference>
<dbReference type="SUPFAM" id="SSF53901">
    <property type="entry name" value="Thiolase-like"/>
    <property type="match status" value="1"/>
</dbReference>
<dbReference type="Pfam" id="PF02797">
    <property type="entry name" value="Chal_sti_synt_C"/>
    <property type="match status" value="1"/>
</dbReference>
<evidence type="ECO:0000259" key="4">
    <source>
        <dbReference type="Pfam" id="PF02797"/>
    </source>
</evidence>
<dbReference type="InterPro" id="IPR016039">
    <property type="entry name" value="Thiolase-like"/>
</dbReference>
<comment type="caution">
    <text evidence="5">The sequence shown here is derived from an EMBL/GenBank/DDBJ whole genome shotgun (WGS) entry which is preliminary data.</text>
</comment>
<feature type="domain" description="Chalcone/stilbene synthase C-terminal" evidence="4">
    <location>
        <begin position="251"/>
        <end position="391"/>
    </location>
</feature>
<dbReference type="PIRSF" id="PIRSF000451">
    <property type="entry name" value="PKS_III"/>
    <property type="match status" value="1"/>
</dbReference>
<accession>A0ABR8DY95</accession>
<proteinExistence type="inferred from homology"/>
<dbReference type="PANTHER" id="PTHR11877">
    <property type="entry name" value="HYDROXYMETHYLGLUTARYL-COA SYNTHASE"/>
    <property type="match status" value="1"/>
</dbReference>
<dbReference type="PANTHER" id="PTHR11877:SF46">
    <property type="entry name" value="TYPE III POLYKETIDE SYNTHASE A"/>
    <property type="match status" value="1"/>
</dbReference>
<reference evidence="5 6" key="1">
    <citation type="journal article" date="2020" name="ISME J.">
        <title>Comparative genomics reveals insights into cyanobacterial evolution and habitat adaptation.</title>
        <authorList>
            <person name="Chen M.Y."/>
            <person name="Teng W.K."/>
            <person name="Zhao L."/>
            <person name="Hu C.X."/>
            <person name="Zhou Y.K."/>
            <person name="Han B.P."/>
            <person name="Song L.R."/>
            <person name="Shu W.S."/>
        </authorList>
    </citation>
    <scope>NUCLEOTIDE SEQUENCE [LARGE SCALE GENOMIC DNA]</scope>
    <source>
        <strain evidence="5 6">FACHB-838</strain>
    </source>
</reference>